<protein>
    <submittedName>
        <fullName evidence="2">ERVV2 protein</fullName>
    </submittedName>
</protein>
<keyword evidence="1" id="KW-1015">Disulfide bond</keyword>
<keyword evidence="3" id="KW-1185">Reference proteome</keyword>
<dbReference type="AlphaFoldDB" id="A0A7L4L662"/>
<organism evidence="2 3">
    <name type="scientific">Callaeas wilsoni</name>
    <name type="common">North Island kokako</name>
    <dbReference type="NCBI Taxonomy" id="1347786"/>
    <lineage>
        <taxon>Eukaryota</taxon>
        <taxon>Metazoa</taxon>
        <taxon>Chordata</taxon>
        <taxon>Craniata</taxon>
        <taxon>Vertebrata</taxon>
        <taxon>Euteleostomi</taxon>
        <taxon>Archelosauria</taxon>
        <taxon>Archosauria</taxon>
        <taxon>Dinosauria</taxon>
        <taxon>Saurischia</taxon>
        <taxon>Theropoda</taxon>
        <taxon>Coelurosauria</taxon>
        <taxon>Aves</taxon>
        <taxon>Neognathae</taxon>
        <taxon>Neoaves</taxon>
        <taxon>Telluraves</taxon>
        <taxon>Australaves</taxon>
        <taxon>Passeriformes</taxon>
        <taxon>Corvoidea</taxon>
        <taxon>Callaeidae</taxon>
        <taxon>Callaeas</taxon>
    </lineage>
</organism>
<evidence type="ECO:0000256" key="1">
    <source>
        <dbReference type="ARBA" id="ARBA00023157"/>
    </source>
</evidence>
<accession>A0A7L4L662</accession>
<comment type="caution">
    <text evidence="2">The sequence shown here is derived from an EMBL/GenBank/DDBJ whole genome shotgun (WGS) entry which is preliminary data.</text>
</comment>
<reference evidence="2 3" key="1">
    <citation type="submission" date="2019-09" db="EMBL/GenBank/DDBJ databases">
        <title>Bird 10,000 Genomes (B10K) Project - Family phase.</title>
        <authorList>
            <person name="Zhang G."/>
        </authorList>
    </citation>
    <scope>NUCLEOTIDE SEQUENCE [LARGE SCALE GENOMIC DNA]</scope>
    <source>
        <strain evidence="2">B10K-OTA-212792</strain>
        <tissue evidence="2">Blood</tissue>
    </source>
</reference>
<gene>
    <name evidence="2" type="primary">Ervv2_2</name>
    <name evidence="2" type="ORF">CALWIL_R15866</name>
</gene>
<dbReference type="SUPFAM" id="SSF58069">
    <property type="entry name" value="Virus ectodomain"/>
    <property type="match status" value="1"/>
</dbReference>
<feature type="non-terminal residue" evidence="2">
    <location>
        <position position="1"/>
    </location>
</feature>
<dbReference type="InterPro" id="IPR018154">
    <property type="entry name" value="TLV/ENV_coat_polyprotein"/>
</dbReference>
<name>A0A7L4L662_9CORV</name>
<dbReference type="Proteomes" id="UP000576729">
    <property type="component" value="Unassembled WGS sequence"/>
</dbReference>
<sequence length="91" mass="10284">TKFYRFVRWFSSWLGVSELENTIVDFSATTEYVENHTVDLITALQKEVKSLSQVALQKQMALDLLLASQVCTNTSCSVYLDQSGRVSTDVQ</sequence>
<feature type="non-terminal residue" evidence="2">
    <location>
        <position position="91"/>
    </location>
</feature>
<dbReference type="Gene3D" id="1.10.287.210">
    <property type="match status" value="1"/>
</dbReference>
<proteinExistence type="predicted"/>
<dbReference type="PANTHER" id="PTHR10424">
    <property type="entry name" value="VIRAL ENVELOPE PROTEIN"/>
    <property type="match status" value="1"/>
</dbReference>
<dbReference type="PANTHER" id="PTHR10424:SF73">
    <property type="entry name" value="ENDOGENOUS RETROVIRUS GROUP FC1 ENV POLYPROTEIN-RELATED"/>
    <property type="match status" value="1"/>
</dbReference>
<dbReference type="EMBL" id="VWPU01012481">
    <property type="protein sequence ID" value="NXY60531.1"/>
    <property type="molecule type" value="Genomic_DNA"/>
</dbReference>
<evidence type="ECO:0000313" key="2">
    <source>
        <dbReference type="EMBL" id="NXY60531.1"/>
    </source>
</evidence>
<evidence type="ECO:0000313" key="3">
    <source>
        <dbReference type="Proteomes" id="UP000576729"/>
    </source>
</evidence>